<keyword evidence="1" id="KW-1133">Transmembrane helix</keyword>
<evidence type="ECO:0000313" key="3">
    <source>
        <dbReference type="WBParaSite" id="nRc.2.0.1.t26728-RA"/>
    </source>
</evidence>
<sequence length="61" mass="6621">MVLFGASPPTSFFIILLLLLFLVSPVLFPIQVGPVTKYLAGAPQMMSQDSRAVVSSNSFIY</sequence>
<keyword evidence="1" id="KW-0472">Membrane</keyword>
<accession>A0A915JKU5</accession>
<feature type="transmembrane region" description="Helical" evidence="1">
    <location>
        <begin position="12"/>
        <end position="30"/>
    </location>
</feature>
<dbReference type="WBParaSite" id="nRc.2.0.1.t26728-RA">
    <property type="protein sequence ID" value="nRc.2.0.1.t26728-RA"/>
    <property type="gene ID" value="nRc.2.0.1.g26728"/>
</dbReference>
<evidence type="ECO:0000256" key="1">
    <source>
        <dbReference type="SAM" id="Phobius"/>
    </source>
</evidence>
<name>A0A915JKU5_ROMCU</name>
<proteinExistence type="predicted"/>
<evidence type="ECO:0000313" key="2">
    <source>
        <dbReference type="Proteomes" id="UP000887565"/>
    </source>
</evidence>
<keyword evidence="2" id="KW-1185">Reference proteome</keyword>
<dbReference type="Proteomes" id="UP000887565">
    <property type="component" value="Unplaced"/>
</dbReference>
<protein>
    <submittedName>
        <fullName evidence="3">Uncharacterized protein</fullName>
    </submittedName>
</protein>
<reference evidence="3" key="1">
    <citation type="submission" date="2022-11" db="UniProtKB">
        <authorList>
            <consortium name="WormBaseParasite"/>
        </authorList>
    </citation>
    <scope>IDENTIFICATION</scope>
</reference>
<organism evidence="2 3">
    <name type="scientific">Romanomermis culicivorax</name>
    <name type="common">Nematode worm</name>
    <dbReference type="NCBI Taxonomy" id="13658"/>
    <lineage>
        <taxon>Eukaryota</taxon>
        <taxon>Metazoa</taxon>
        <taxon>Ecdysozoa</taxon>
        <taxon>Nematoda</taxon>
        <taxon>Enoplea</taxon>
        <taxon>Dorylaimia</taxon>
        <taxon>Mermithida</taxon>
        <taxon>Mermithoidea</taxon>
        <taxon>Mermithidae</taxon>
        <taxon>Romanomermis</taxon>
    </lineage>
</organism>
<keyword evidence="1" id="KW-0812">Transmembrane</keyword>
<dbReference type="AlphaFoldDB" id="A0A915JKU5"/>